<dbReference type="Proteomes" id="UP001266305">
    <property type="component" value="Unassembled WGS sequence"/>
</dbReference>
<evidence type="ECO:0000256" key="1">
    <source>
        <dbReference type="SAM" id="MobiDB-lite"/>
    </source>
</evidence>
<evidence type="ECO:0000313" key="3">
    <source>
        <dbReference type="Proteomes" id="UP001266305"/>
    </source>
</evidence>
<organism evidence="2 3">
    <name type="scientific">Saguinus oedipus</name>
    <name type="common">Cotton-top tamarin</name>
    <name type="synonym">Oedipomidas oedipus</name>
    <dbReference type="NCBI Taxonomy" id="9490"/>
    <lineage>
        <taxon>Eukaryota</taxon>
        <taxon>Metazoa</taxon>
        <taxon>Chordata</taxon>
        <taxon>Craniata</taxon>
        <taxon>Vertebrata</taxon>
        <taxon>Euteleostomi</taxon>
        <taxon>Mammalia</taxon>
        <taxon>Eutheria</taxon>
        <taxon>Euarchontoglires</taxon>
        <taxon>Primates</taxon>
        <taxon>Haplorrhini</taxon>
        <taxon>Platyrrhini</taxon>
        <taxon>Cebidae</taxon>
        <taxon>Callitrichinae</taxon>
        <taxon>Saguinus</taxon>
    </lineage>
</organism>
<accession>A0ABQ9V9K4</accession>
<gene>
    <name evidence="2" type="ORF">P7K49_015349</name>
</gene>
<reference evidence="2 3" key="1">
    <citation type="submission" date="2023-05" db="EMBL/GenBank/DDBJ databases">
        <title>B98-5 Cell Line De Novo Hybrid Assembly: An Optical Mapping Approach.</title>
        <authorList>
            <person name="Kananen K."/>
            <person name="Auerbach J.A."/>
            <person name="Kautto E."/>
            <person name="Blachly J.S."/>
        </authorList>
    </citation>
    <scope>NUCLEOTIDE SEQUENCE [LARGE SCALE GENOMIC DNA]</scope>
    <source>
        <strain evidence="2">B95-8</strain>
        <tissue evidence="2">Cell line</tissue>
    </source>
</reference>
<sequence length="110" mass="11967">EEELDNEDYYSLLNQLDALGAEAGPGRSGGPGWRRPRPPATEVQVRRGGRVTPATCTPAGRRSGPHSPDPPAGGTGAGLCSSSWRLMRRVHCLRTHRRKRGPRGGYRTRP</sequence>
<name>A0ABQ9V9K4_SAGOE</name>
<feature type="region of interest" description="Disordered" evidence="1">
    <location>
        <begin position="20"/>
        <end position="80"/>
    </location>
</feature>
<dbReference type="EMBL" id="JASSZA010000007">
    <property type="protein sequence ID" value="KAK2105835.1"/>
    <property type="molecule type" value="Genomic_DNA"/>
</dbReference>
<evidence type="ECO:0000313" key="2">
    <source>
        <dbReference type="EMBL" id="KAK2105835.1"/>
    </source>
</evidence>
<comment type="caution">
    <text evidence="2">The sequence shown here is derived from an EMBL/GenBank/DDBJ whole genome shotgun (WGS) entry which is preliminary data.</text>
</comment>
<proteinExistence type="predicted"/>
<protein>
    <submittedName>
        <fullName evidence="2">Uncharacterized protein</fullName>
    </submittedName>
</protein>
<feature type="non-terminal residue" evidence="2">
    <location>
        <position position="1"/>
    </location>
</feature>
<keyword evidence="3" id="KW-1185">Reference proteome</keyword>